<evidence type="ECO:0000313" key="3">
    <source>
        <dbReference type="Proteomes" id="UP000799437"/>
    </source>
</evidence>
<feature type="compositionally biased region" description="Low complexity" evidence="1">
    <location>
        <begin position="85"/>
        <end position="100"/>
    </location>
</feature>
<feature type="region of interest" description="Disordered" evidence="1">
    <location>
        <begin position="120"/>
        <end position="152"/>
    </location>
</feature>
<evidence type="ECO:0000256" key="1">
    <source>
        <dbReference type="SAM" id="MobiDB-lite"/>
    </source>
</evidence>
<feature type="region of interest" description="Disordered" evidence="1">
    <location>
        <begin position="48"/>
        <end position="100"/>
    </location>
</feature>
<keyword evidence="3" id="KW-1185">Reference proteome</keyword>
<gene>
    <name evidence="2" type="ORF">EJ05DRAFT_479678</name>
</gene>
<dbReference type="RefSeq" id="XP_033596581.1">
    <property type="nucleotide sequence ID" value="XM_033744723.1"/>
</dbReference>
<accession>A0A6A6VWV9</accession>
<dbReference type="GeneID" id="54485777"/>
<proteinExistence type="predicted"/>
<protein>
    <submittedName>
        <fullName evidence="2">Uncharacterized protein</fullName>
    </submittedName>
</protein>
<reference evidence="2" key="1">
    <citation type="journal article" date="2020" name="Stud. Mycol.">
        <title>101 Dothideomycetes genomes: a test case for predicting lifestyles and emergence of pathogens.</title>
        <authorList>
            <person name="Haridas S."/>
            <person name="Albert R."/>
            <person name="Binder M."/>
            <person name="Bloem J."/>
            <person name="Labutti K."/>
            <person name="Salamov A."/>
            <person name="Andreopoulos B."/>
            <person name="Baker S."/>
            <person name="Barry K."/>
            <person name="Bills G."/>
            <person name="Bluhm B."/>
            <person name="Cannon C."/>
            <person name="Castanera R."/>
            <person name="Culley D."/>
            <person name="Daum C."/>
            <person name="Ezra D."/>
            <person name="Gonzalez J."/>
            <person name="Henrissat B."/>
            <person name="Kuo A."/>
            <person name="Liang C."/>
            <person name="Lipzen A."/>
            <person name="Lutzoni F."/>
            <person name="Magnuson J."/>
            <person name="Mondo S."/>
            <person name="Nolan M."/>
            <person name="Ohm R."/>
            <person name="Pangilinan J."/>
            <person name="Park H.-J."/>
            <person name="Ramirez L."/>
            <person name="Alfaro M."/>
            <person name="Sun H."/>
            <person name="Tritt A."/>
            <person name="Yoshinaga Y."/>
            <person name="Zwiers L.-H."/>
            <person name="Turgeon B."/>
            <person name="Goodwin S."/>
            <person name="Spatafora J."/>
            <person name="Crous P."/>
            <person name="Grigoriev I."/>
        </authorList>
    </citation>
    <scope>NUCLEOTIDE SEQUENCE</scope>
    <source>
        <strain evidence="2">CBS 121739</strain>
    </source>
</reference>
<dbReference type="Proteomes" id="UP000799437">
    <property type="component" value="Unassembled WGS sequence"/>
</dbReference>
<sequence>MHSMQQLYQACANRNHSNNTHQYPIIIIHTINTKSTLLPLSIHPSTHIPKCPTSTSTHSHSPSPSAKQPKTTQQQPPKQPKHKQSPPAETPSAASSSPISRTFVPFPFLLHLHHHHHLLLPHHDHDHHPPAPSTPLHPQANHPESDTRPATA</sequence>
<feature type="compositionally biased region" description="Low complexity" evidence="1">
    <location>
        <begin position="52"/>
        <end position="76"/>
    </location>
</feature>
<dbReference type="AlphaFoldDB" id="A0A6A6VWV9"/>
<evidence type="ECO:0000313" key="2">
    <source>
        <dbReference type="EMBL" id="KAF2754130.1"/>
    </source>
</evidence>
<feature type="compositionally biased region" description="Basic and acidic residues" evidence="1">
    <location>
        <begin position="143"/>
        <end position="152"/>
    </location>
</feature>
<organism evidence="2 3">
    <name type="scientific">Pseudovirgaria hyperparasitica</name>
    <dbReference type="NCBI Taxonomy" id="470096"/>
    <lineage>
        <taxon>Eukaryota</taxon>
        <taxon>Fungi</taxon>
        <taxon>Dikarya</taxon>
        <taxon>Ascomycota</taxon>
        <taxon>Pezizomycotina</taxon>
        <taxon>Dothideomycetes</taxon>
        <taxon>Dothideomycetes incertae sedis</taxon>
        <taxon>Acrospermales</taxon>
        <taxon>Acrospermaceae</taxon>
        <taxon>Pseudovirgaria</taxon>
    </lineage>
</organism>
<name>A0A6A6VWV9_9PEZI</name>
<dbReference type="EMBL" id="ML996581">
    <property type="protein sequence ID" value="KAF2754130.1"/>
    <property type="molecule type" value="Genomic_DNA"/>
</dbReference>